<comment type="subcellular location">
    <subcellularLocation>
        <location evidence="1">Nucleus</location>
    </subcellularLocation>
</comment>
<dbReference type="EMBL" id="ML170156">
    <property type="protein sequence ID" value="TDL30159.1"/>
    <property type="molecule type" value="Genomic_DNA"/>
</dbReference>
<dbReference type="GO" id="GO:0000981">
    <property type="term" value="F:DNA-binding transcription factor activity, RNA polymerase II-specific"/>
    <property type="evidence" value="ECO:0007669"/>
    <property type="project" value="InterPro"/>
</dbReference>
<dbReference type="STRING" id="50990.A0A4R5XG40"/>
<evidence type="ECO:0000259" key="7">
    <source>
        <dbReference type="PROSITE" id="PS50048"/>
    </source>
</evidence>
<evidence type="ECO:0000256" key="5">
    <source>
        <dbReference type="ARBA" id="ARBA00023242"/>
    </source>
</evidence>
<accession>A0A4R5XG40</accession>
<dbReference type="InterPro" id="IPR036864">
    <property type="entry name" value="Zn2-C6_fun-type_DNA-bd_sf"/>
</dbReference>
<dbReference type="OrthoDB" id="2309723at2759"/>
<dbReference type="InterPro" id="IPR050815">
    <property type="entry name" value="TF_fung"/>
</dbReference>
<keyword evidence="3" id="KW-0805">Transcription regulation</keyword>
<dbReference type="VEuPathDB" id="FungiDB:BD410DRAFT_834340"/>
<evidence type="ECO:0000256" key="1">
    <source>
        <dbReference type="ARBA" id="ARBA00004123"/>
    </source>
</evidence>
<feature type="domain" description="Zn(2)-C6 fungal-type" evidence="7">
    <location>
        <begin position="18"/>
        <end position="50"/>
    </location>
</feature>
<dbReference type="InterPro" id="IPR007219">
    <property type="entry name" value="XnlR_reg_dom"/>
</dbReference>
<proteinExistence type="predicted"/>
<dbReference type="CDD" id="cd00067">
    <property type="entry name" value="GAL4"/>
    <property type="match status" value="1"/>
</dbReference>
<feature type="compositionally biased region" description="Polar residues" evidence="6">
    <location>
        <begin position="359"/>
        <end position="370"/>
    </location>
</feature>
<dbReference type="CDD" id="cd12148">
    <property type="entry name" value="fungal_TF_MHR"/>
    <property type="match status" value="1"/>
</dbReference>
<dbReference type="GO" id="GO:0005634">
    <property type="term" value="C:nucleus"/>
    <property type="evidence" value="ECO:0007669"/>
    <property type="project" value="UniProtKB-SubCell"/>
</dbReference>
<dbReference type="SMART" id="SM00066">
    <property type="entry name" value="GAL4"/>
    <property type="match status" value="1"/>
</dbReference>
<dbReference type="SMART" id="SM00906">
    <property type="entry name" value="Fungal_trans"/>
    <property type="match status" value="1"/>
</dbReference>
<evidence type="ECO:0000256" key="2">
    <source>
        <dbReference type="ARBA" id="ARBA00022723"/>
    </source>
</evidence>
<reference evidence="8 9" key="1">
    <citation type="submission" date="2018-06" db="EMBL/GenBank/DDBJ databases">
        <title>A transcriptomic atlas of mushroom development highlights an independent origin of complex multicellularity.</title>
        <authorList>
            <consortium name="DOE Joint Genome Institute"/>
            <person name="Krizsan K."/>
            <person name="Almasi E."/>
            <person name="Merenyi Z."/>
            <person name="Sahu N."/>
            <person name="Viragh M."/>
            <person name="Koszo T."/>
            <person name="Mondo S."/>
            <person name="Kiss B."/>
            <person name="Balint B."/>
            <person name="Kues U."/>
            <person name="Barry K."/>
            <person name="Hegedus J.C."/>
            <person name="Henrissat B."/>
            <person name="Johnson J."/>
            <person name="Lipzen A."/>
            <person name="Ohm R."/>
            <person name="Nagy I."/>
            <person name="Pangilinan J."/>
            <person name="Yan J."/>
            <person name="Xiong Y."/>
            <person name="Grigoriev I.V."/>
            <person name="Hibbett D.S."/>
            <person name="Nagy L.G."/>
        </authorList>
    </citation>
    <scope>NUCLEOTIDE SEQUENCE [LARGE SCALE GENOMIC DNA]</scope>
    <source>
        <strain evidence="8 9">SZMC22713</strain>
    </source>
</reference>
<protein>
    <recommendedName>
        <fullName evidence="7">Zn(2)-C6 fungal-type domain-containing protein</fullName>
    </recommendedName>
</protein>
<keyword evidence="9" id="KW-1185">Reference proteome</keyword>
<evidence type="ECO:0000256" key="4">
    <source>
        <dbReference type="ARBA" id="ARBA00023163"/>
    </source>
</evidence>
<evidence type="ECO:0000313" key="8">
    <source>
        <dbReference type="EMBL" id="TDL30159.1"/>
    </source>
</evidence>
<dbReference type="Gene3D" id="4.10.240.10">
    <property type="entry name" value="Zn(2)-C6 fungal-type DNA-binding domain"/>
    <property type="match status" value="1"/>
</dbReference>
<feature type="compositionally biased region" description="Polar residues" evidence="6">
    <location>
        <begin position="338"/>
        <end position="347"/>
    </location>
</feature>
<dbReference type="Proteomes" id="UP000294933">
    <property type="component" value="Unassembled WGS sequence"/>
</dbReference>
<dbReference type="PANTHER" id="PTHR47338">
    <property type="entry name" value="ZN(II)2CYS6 TRANSCRIPTION FACTOR (EUROFUNG)-RELATED"/>
    <property type="match status" value="1"/>
</dbReference>
<feature type="region of interest" description="Disordered" evidence="6">
    <location>
        <begin position="328"/>
        <end position="390"/>
    </location>
</feature>
<dbReference type="PROSITE" id="PS50048">
    <property type="entry name" value="ZN2_CY6_FUNGAL_2"/>
    <property type="match status" value="1"/>
</dbReference>
<organism evidence="8 9">
    <name type="scientific">Rickenella mellea</name>
    <dbReference type="NCBI Taxonomy" id="50990"/>
    <lineage>
        <taxon>Eukaryota</taxon>
        <taxon>Fungi</taxon>
        <taxon>Dikarya</taxon>
        <taxon>Basidiomycota</taxon>
        <taxon>Agaricomycotina</taxon>
        <taxon>Agaricomycetes</taxon>
        <taxon>Hymenochaetales</taxon>
        <taxon>Rickenellaceae</taxon>
        <taxon>Rickenella</taxon>
    </lineage>
</organism>
<keyword evidence="2" id="KW-0479">Metal-binding</keyword>
<dbReference type="SUPFAM" id="SSF57701">
    <property type="entry name" value="Zn2/Cys6 DNA-binding domain"/>
    <property type="match status" value="1"/>
</dbReference>
<dbReference type="InterPro" id="IPR001138">
    <property type="entry name" value="Zn2Cys6_DnaBD"/>
</dbReference>
<evidence type="ECO:0000256" key="6">
    <source>
        <dbReference type="SAM" id="MobiDB-lite"/>
    </source>
</evidence>
<dbReference type="GO" id="GO:0003677">
    <property type="term" value="F:DNA binding"/>
    <property type="evidence" value="ECO:0007669"/>
    <property type="project" value="InterPro"/>
</dbReference>
<keyword evidence="5" id="KW-0539">Nucleus</keyword>
<dbReference type="Pfam" id="PF04082">
    <property type="entry name" value="Fungal_trans"/>
    <property type="match status" value="1"/>
</dbReference>
<dbReference type="AlphaFoldDB" id="A0A4R5XG40"/>
<keyword evidence="4" id="KW-0804">Transcription</keyword>
<sequence length="562" mass="62249">MSRQGSFEPQGQLQRGRACLSCRRRKMRCDGVKPLCGPCMYFDRPEECEWTDQGRAFTEILEEEVSRLEDRVQELENPGSSSASVKLHDPHAVYYEAQTRRSGSSTPSVGGSPDYSIQIAGLSDILQHMKKPSATNEVEFDASTVLMLVSTVIKYSKQLGFALNVDRFLSLIRLPKSNPSYPHPAVLNSIYIWAFKILKIENVRDLEPVYLEKARLSLTEALSNNDFRIRMQAVQAEILLALYFFNSGRTVEGQYHASGASNLAIGMGLHQIRPLSRSTPSRSRGSLGDTTIAFSIPPVRSAPEEAERIGLFWAVFNLDKCWSAANGSPPIMTEDGNPRTQIDTPWPSSDKEVNDRGSRTSPVDNSTGRTVQDFLSGRSSRTSDMRRSTPALRSQVSAILDCVHRTARGGQTQSTTQSDRAYSGLSRCISSFIDSLPSLDELAQLPAITRITHWVILSLAHAATIRLNVPRVASEYNANIKCHASARAIIGVMERVAASRPEFIDPIIVMAWMTASRVITRDSSNAFRPEAKKMRAALSDIVKACPVLEYQISKVQAILPTH</sequence>
<evidence type="ECO:0000313" key="9">
    <source>
        <dbReference type="Proteomes" id="UP000294933"/>
    </source>
</evidence>
<dbReference type="Pfam" id="PF00172">
    <property type="entry name" value="Zn_clus"/>
    <property type="match status" value="1"/>
</dbReference>
<evidence type="ECO:0000256" key="3">
    <source>
        <dbReference type="ARBA" id="ARBA00023015"/>
    </source>
</evidence>
<dbReference type="GO" id="GO:0008270">
    <property type="term" value="F:zinc ion binding"/>
    <property type="evidence" value="ECO:0007669"/>
    <property type="project" value="InterPro"/>
</dbReference>
<dbReference type="GO" id="GO:0006351">
    <property type="term" value="P:DNA-templated transcription"/>
    <property type="evidence" value="ECO:0007669"/>
    <property type="project" value="InterPro"/>
</dbReference>
<dbReference type="PANTHER" id="PTHR47338:SF29">
    <property type="entry name" value="ZN(2)-C6 FUNGAL-TYPE DOMAIN-CONTAINING PROTEIN"/>
    <property type="match status" value="1"/>
</dbReference>
<name>A0A4R5XG40_9AGAM</name>
<gene>
    <name evidence="8" type="ORF">BD410DRAFT_834340</name>
</gene>
<dbReference type="PROSITE" id="PS00463">
    <property type="entry name" value="ZN2_CY6_FUNGAL_1"/>
    <property type="match status" value="1"/>
</dbReference>
<feature type="compositionally biased region" description="Basic and acidic residues" evidence="6">
    <location>
        <begin position="349"/>
        <end position="358"/>
    </location>
</feature>